<dbReference type="Gene3D" id="2.40.10.230">
    <property type="entry name" value="Probable tRNA pseudouridine synthase domain"/>
    <property type="match status" value="1"/>
</dbReference>
<evidence type="ECO:0008006" key="3">
    <source>
        <dbReference type="Google" id="ProtNLM"/>
    </source>
</evidence>
<dbReference type="SMR" id="D1Z1W8"/>
<dbReference type="InParanoid" id="D1Z1W8"/>
<sequence>MKRLGKVLHLSTHGNLIIRSDDGSLPRMNSSVLTKKMEKIGTVYDIFGPEKDPYISVRLFKNYPVSKAKALINDRVYTA</sequence>
<proteinExistence type="predicted"/>
<dbReference type="InterPro" id="IPR038664">
    <property type="entry name" value="Gar1/Naf1_Cbf5-bd_sf"/>
</dbReference>
<organism evidence="1 2">
    <name type="scientific">Methanocella paludicola (strain DSM 17711 / JCM 13418 / NBRC 101707 / SANAE)</name>
    <dbReference type="NCBI Taxonomy" id="304371"/>
    <lineage>
        <taxon>Archaea</taxon>
        <taxon>Methanobacteriati</taxon>
        <taxon>Methanobacteriota</taxon>
        <taxon>Stenosarchaea group</taxon>
        <taxon>Methanomicrobia</taxon>
        <taxon>Methanocellales</taxon>
        <taxon>Methanocellaceae</taxon>
        <taxon>Methanocella</taxon>
    </lineage>
</organism>
<dbReference type="AlphaFoldDB" id="D1Z1W8"/>
<dbReference type="eggNOG" id="arCOG02466">
    <property type="taxonomic scope" value="Archaea"/>
</dbReference>
<dbReference type="STRING" id="304371.MCP_2618"/>
<evidence type="ECO:0000313" key="1">
    <source>
        <dbReference type="EMBL" id="BAI62690.1"/>
    </source>
</evidence>
<dbReference type="SUPFAM" id="SSF50447">
    <property type="entry name" value="Translation proteins"/>
    <property type="match status" value="1"/>
</dbReference>
<dbReference type="NCBIfam" id="NF009634">
    <property type="entry name" value="PRK13149.2-5"/>
    <property type="match status" value="1"/>
</dbReference>
<dbReference type="InterPro" id="IPR007504">
    <property type="entry name" value="H/ACA_rnp_Gar1/Naf1"/>
</dbReference>
<dbReference type="Proteomes" id="UP000001882">
    <property type="component" value="Chromosome"/>
</dbReference>
<dbReference type="GO" id="GO:0042254">
    <property type="term" value="P:ribosome biogenesis"/>
    <property type="evidence" value="ECO:0007669"/>
    <property type="project" value="InterPro"/>
</dbReference>
<dbReference type="OrthoDB" id="60264at2157"/>
<name>D1Z1W8_METPS</name>
<reference evidence="2" key="3">
    <citation type="journal article" date="2011" name="PLoS ONE">
        <title>Genome sequence of a mesophilic hydrogenotrophic methanogen Methanocella paludicola, the first cultivated representative of the order Methanocellales.</title>
        <authorList>
            <person name="Sakai S."/>
            <person name="Takaki Y."/>
            <person name="Shimamura S."/>
            <person name="Sekine M."/>
            <person name="Tajima T."/>
            <person name="Kosugi H."/>
            <person name="Ichikawa N."/>
            <person name="Tasumi E."/>
            <person name="Hiraki A.T."/>
            <person name="Shimizu A."/>
            <person name="Kato Y."/>
            <person name="Nishiko R."/>
            <person name="Mori K."/>
            <person name="Fujita N."/>
            <person name="Imachi H."/>
            <person name="Takai K."/>
        </authorList>
    </citation>
    <scope>NUCLEOTIDE SEQUENCE [LARGE SCALE GENOMIC DNA]</scope>
    <source>
        <strain evidence="2">DSM 17711 / JCM 13418 / NBRC 101707 / SANAE</strain>
    </source>
</reference>
<evidence type="ECO:0000313" key="2">
    <source>
        <dbReference type="Proteomes" id="UP000001882"/>
    </source>
</evidence>
<dbReference type="KEGG" id="mpd:MCP_2618"/>
<keyword evidence="2" id="KW-1185">Reference proteome</keyword>
<protein>
    <recommendedName>
        <fullName evidence="3">H/ACA RNA-protein complex component Gar1</fullName>
    </recommendedName>
</protein>
<dbReference type="Pfam" id="PF04410">
    <property type="entry name" value="Gar1"/>
    <property type="match status" value="1"/>
</dbReference>
<dbReference type="EMBL" id="AP011532">
    <property type="protein sequence ID" value="BAI62690.1"/>
    <property type="molecule type" value="Genomic_DNA"/>
</dbReference>
<dbReference type="GO" id="GO:0001522">
    <property type="term" value="P:pseudouridine synthesis"/>
    <property type="evidence" value="ECO:0007669"/>
    <property type="project" value="InterPro"/>
</dbReference>
<reference evidence="1 2" key="2">
    <citation type="journal article" date="2008" name="Int. J. Syst. Evol. Microbiol.">
        <title>Methanocella paludicola gen. nov., sp. nov., a methane-producing archaeon, the first isolate of the lineage 'Rice Cluster I', and proposal of the new archaeal order Methanocellales ord. nov.</title>
        <authorList>
            <person name="Sakai S."/>
            <person name="Imachi H."/>
            <person name="Hanada S."/>
            <person name="Ohashi A."/>
            <person name="Harada H."/>
            <person name="Kamagata Y."/>
        </authorList>
    </citation>
    <scope>NUCLEOTIDE SEQUENCE [LARGE SCALE GENOMIC DNA]</scope>
    <source>
        <strain evidence="2">DSM 17711 / JCM 13418 / NBRC 101707 / SANAE</strain>
    </source>
</reference>
<gene>
    <name evidence="1" type="ordered locus">MCP_2618</name>
</gene>
<accession>D1Z1W8</accession>
<dbReference type="InterPro" id="IPR009000">
    <property type="entry name" value="Transl_B-barrel_sf"/>
</dbReference>
<dbReference type="RefSeq" id="WP_012901364.1">
    <property type="nucleotide sequence ID" value="NC_013665.1"/>
</dbReference>
<dbReference type="GeneID" id="8683190"/>
<reference evidence="1 2" key="1">
    <citation type="journal article" date="2007" name="Appl. Environ. Microbiol.">
        <title>Isolation of key methanogens for global methane emission from rice paddy fields: a novel isolate affiliated with the clone cluster rice cluster I.</title>
        <authorList>
            <person name="Sakai S."/>
            <person name="Imachi H."/>
            <person name="Sekiguchi Y."/>
            <person name="Ohashi A."/>
            <person name="Harada H."/>
            <person name="Kamagata Y."/>
        </authorList>
    </citation>
    <scope>NUCLEOTIDE SEQUENCE [LARGE SCALE GENOMIC DNA]</scope>
    <source>
        <strain evidence="2">DSM 17711 / JCM 13418 / NBRC 101707 / SANAE</strain>
    </source>
</reference>